<proteinExistence type="predicted"/>
<evidence type="ECO:0000313" key="1">
    <source>
        <dbReference type="EMBL" id="PJE73874.1"/>
    </source>
</evidence>
<reference evidence="2" key="1">
    <citation type="submission" date="2017-09" db="EMBL/GenBank/DDBJ databases">
        <title>Depth-based differentiation of microbial function through sediment-hosted aquifers and enrichment of novel symbionts in the deep terrestrial subsurface.</title>
        <authorList>
            <person name="Probst A.J."/>
            <person name="Ladd B."/>
            <person name="Jarett J.K."/>
            <person name="Geller-Mcgrath D.E."/>
            <person name="Sieber C.M.K."/>
            <person name="Emerson J.B."/>
            <person name="Anantharaman K."/>
            <person name="Thomas B.C."/>
            <person name="Malmstrom R."/>
            <person name="Stieglmeier M."/>
            <person name="Klingl A."/>
            <person name="Woyke T."/>
            <person name="Ryan C.M."/>
            <person name="Banfield J.F."/>
        </authorList>
    </citation>
    <scope>NUCLEOTIDE SEQUENCE [LARGE SCALE GENOMIC DNA]</scope>
</reference>
<protein>
    <submittedName>
        <fullName evidence="1">Four helix bundle protein</fullName>
    </submittedName>
</protein>
<comment type="caution">
    <text evidence="1">The sequence shown here is derived from an EMBL/GenBank/DDBJ whole genome shotgun (WGS) entry which is preliminary data.</text>
</comment>
<dbReference type="EMBL" id="PFEQ01000014">
    <property type="protein sequence ID" value="PJE73874.1"/>
    <property type="molecule type" value="Genomic_DNA"/>
</dbReference>
<evidence type="ECO:0000313" key="2">
    <source>
        <dbReference type="Proteomes" id="UP000228700"/>
    </source>
</evidence>
<dbReference type="InterPro" id="IPR012657">
    <property type="entry name" value="23S_rRNA-intervening_sequence"/>
</dbReference>
<dbReference type="SUPFAM" id="SSF158446">
    <property type="entry name" value="IVS-encoded protein-like"/>
    <property type="match status" value="1"/>
</dbReference>
<accession>A0A2M8LB96</accession>
<dbReference type="InterPro" id="IPR036583">
    <property type="entry name" value="23S_rRNA_IVS_sf"/>
</dbReference>
<dbReference type="Proteomes" id="UP000228700">
    <property type="component" value="Unassembled WGS sequence"/>
</dbReference>
<dbReference type="CDD" id="cd16377">
    <property type="entry name" value="23S_rRNA_IVP_like"/>
    <property type="match status" value="1"/>
</dbReference>
<dbReference type="NCBIfam" id="TIGR02436">
    <property type="entry name" value="four helix bundle protein"/>
    <property type="match status" value="1"/>
</dbReference>
<dbReference type="Gene3D" id="1.20.1440.60">
    <property type="entry name" value="23S rRNA-intervening sequence"/>
    <property type="match status" value="1"/>
</dbReference>
<dbReference type="PANTHER" id="PTHR38471">
    <property type="entry name" value="FOUR HELIX BUNDLE PROTEIN"/>
    <property type="match status" value="1"/>
</dbReference>
<dbReference type="PANTHER" id="PTHR38471:SF2">
    <property type="entry name" value="FOUR HELIX BUNDLE PROTEIN"/>
    <property type="match status" value="1"/>
</dbReference>
<dbReference type="Pfam" id="PF05635">
    <property type="entry name" value="23S_rRNA_IVP"/>
    <property type="match status" value="1"/>
</dbReference>
<organism evidence="1 2">
    <name type="scientific">Candidatus Taylorbacteria bacterium CG10_big_fil_rev_8_21_14_0_10_41_48</name>
    <dbReference type="NCBI Taxonomy" id="1975024"/>
    <lineage>
        <taxon>Bacteria</taxon>
        <taxon>Candidatus Tayloriibacteriota</taxon>
    </lineage>
</organism>
<name>A0A2M8LB96_9BACT</name>
<sequence>MKIQSFEDIKAWQKAKNLTLSVYTLFRNSKDYRFRDQIQAASVSIMNNIAEGFERRGDKDFSRFLVIAKGSCGEVRSMLYLALELGYIAKEDFEVLHSESIEISRMLSGFISKLS</sequence>
<gene>
    <name evidence="1" type="ORF">COV01_03470</name>
</gene>
<dbReference type="AlphaFoldDB" id="A0A2M8LB96"/>